<dbReference type="GeneID" id="63818349"/>
<proteinExistence type="predicted"/>
<sequence>MQLDYGCRNRIRKRCYEHGLYARSKCSTTAQAFEQQIYGRRDLTRMSTNLSPTSTPDSIANRNASISAFRRIISEQQICSKTHETGFTQTSTEGRLRLKTPRCAKVCLKRPFLLHEFEPCAFWPHGRNGPAMQPAHSLNACLLICSIDYSKDDCRENTSVSWKLHERISGVIWSHWRWNSCASGGVLSGRQGAVYCQDRRRQAHPNPRARRCHPGCLHHQGY</sequence>
<dbReference type="EMBL" id="KV427622">
    <property type="protein sequence ID" value="KZT06832.1"/>
    <property type="molecule type" value="Genomic_DNA"/>
</dbReference>
<dbReference type="RefSeq" id="XP_040764572.1">
    <property type="nucleotide sequence ID" value="XM_040901317.1"/>
</dbReference>
<protein>
    <submittedName>
        <fullName evidence="1">Uncharacterized protein</fullName>
    </submittedName>
</protein>
<reference evidence="1 2" key="1">
    <citation type="journal article" date="2016" name="Mol. Biol. Evol.">
        <title>Comparative Genomics of Early-Diverging Mushroom-Forming Fungi Provides Insights into the Origins of Lignocellulose Decay Capabilities.</title>
        <authorList>
            <person name="Nagy L.G."/>
            <person name="Riley R."/>
            <person name="Tritt A."/>
            <person name="Adam C."/>
            <person name="Daum C."/>
            <person name="Floudas D."/>
            <person name="Sun H."/>
            <person name="Yadav J.S."/>
            <person name="Pangilinan J."/>
            <person name="Larsson K.H."/>
            <person name="Matsuura K."/>
            <person name="Barry K."/>
            <person name="Labutti K."/>
            <person name="Kuo R."/>
            <person name="Ohm R.A."/>
            <person name="Bhattacharya S.S."/>
            <person name="Shirouzu T."/>
            <person name="Yoshinaga Y."/>
            <person name="Martin F.M."/>
            <person name="Grigoriev I.V."/>
            <person name="Hibbett D.S."/>
        </authorList>
    </citation>
    <scope>NUCLEOTIDE SEQUENCE [LARGE SCALE GENOMIC DNA]</scope>
    <source>
        <strain evidence="1 2">93-53</strain>
    </source>
</reference>
<dbReference type="Proteomes" id="UP000076871">
    <property type="component" value="Unassembled WGS sequence"/>
</dbReference>
<dbReference type="InParanoid" id="A0A165EDY9"/>
<evidence type="ECO:0000313" key="2">
    <source>
        <dbReference type="Proteomes" id="UP000076871"/>
    </source>
</evidence>
<name>A0A165EDY9_9APHY</name>
<gene>
    <name evidence="1" type="ORF">LAESUDRAFT_139179</name>
</gene>
<dbReference type="AlphaFoldDB" id="A0A165EDY9"/>
<organism evidence="1 2">
    <name type="scientific">Laetiporus sulphureus 93-53</name>
    <dbReference type="NCBI Taxonomy" id="1314785"/>
    <lineage>
        <taxon>Eukaryota</taxon>
        <taxon>Fungi</taxon>
        <taxon>Dikarya</taxon>
        <taxon>Basidiomycota</taxon>
        <taxon>Agaricomycotina</taxon>
        <taxon>Agaricomycetes</taxon>
        <taxon>Polyporales</taxon>
        <taxon>Laetiporus</taxon>
    </lineage>
</organism>
<keyword evidence="2" id="KW-1185">Reference proteome</keyword>
<evidence type="ECO:0000313" key="1">
    <source>
        <dbReference type="EMBL" id="KZT06832.1"/>
    </source>
</evidence>
<accession>A0A165EDY9</accession>